<dbReference type="InterPro" id="IPR046335">
    <property type="entry name" value="LacI/GalR-like_sensor"/>
</dbReference>
<dbReference type="PROSITE" id="PS50932">
    <property type="entry name" value="HTH_LACI_2"/>
    <property type="match status" value="1"/>
</dbReference>
<dbReference type="PANTHER" id="PTHR30146:SF109">
    <property type="entry name" value="HTH-TYPE TRANSCRIPTIONAL REGULATOR GALS"/>
    <property type="match status" value="1"/>
</dbReference>
<dbReference type="SUPFAM" id="SSF53822">
    <property type="entry name" value="Periplasmic binding protein-like I"/>
    <property type="match status" value="1"/>
</dbReference>
<keyword evidence="1" id="KW-0805">Transcription regulation</keyword>
<dbReference type="CDD" id="cd06267">
    <property type="entry name" value="PBP1_LacI_sugar_binding-like"/>
    <property type="match status" value="1"/>
</dbReference>
<protein>
    <submittedName>
        <fullName evidence="4">LacI family transcriptional regulator</fullName>
    </submittedName>
</protein>
<dbReference type="InterPro" id="IPR000843">
    <property type="entry name" value="HTH_LacI"/>
</dbReference>
<dbReference type="KEGG" id="beo:BEH_25745"/>
<organism evidence="4 5">
    <name type="scientific">Priestia filamentosa</name>
    <dbReference type="NCBI Taxonomy" id="1402861"/>
    <lineage>
        <taxon>Bacteria</taxon>
        <taxon>Bacillati</taxon>
        <taxon>Bacillota</taxon>
        <taxon>Bacilli</taxon>
        <taxon>Bacillales</taxon>
        <taxon>Bacillaceae</taxon>
        <taxon>Priestia</taxon>
    </lineage>
</organism>
<keyword evidence="4" id="KW-0614">Plasmid</keyword>
<dbReference type="PANTHER" id="PTHR30146">
    <property type="entry name" value="LACI-RELATED TRANSCRIPTIONAL REPRESSOR"/>
    <property type="match status" value="1"/>
</dbReference>
<proteinExistence type="predicted"/>
<dbReference type="EMBL" id="CP015326">
    <property type="protein sequence ID" value="AWG44762.1"/>
    <property type="molecule type" value="Genomic_DNA"/>
</dbReference>
<accession>A0A1X7GQ31</accession>
<dbReference type="CDD" id="cd01392">
    <property type="entry name" value="HTH_LacI"/>
    <property type="match status" value="1"/>
</dbReference>
<geneLocation type="plasmid" evidence="5">
    <name>pbeh4</name>
</geneLocation>
<dbReference type="AlphaFoldDB" id="A0A1X7GQ31"/>
<reference evidence="4 5" key="1">
    <citation type="journal article" date="2015" name="PLoS ONE">
        <title>Genome Sequence of Bacillus endophyticus and Analysis of Its Companion Mechanism in the Ketogulonigenium vulgare-Bacillus Strain Consortium.</title>
        <authorList>
            <person name="Jia N."/>
            <person name="Du J."/>
            <person name="Ding M.Z."/>
            <person name="Gao F."/>
            <person name="Yuan Y.J."/>
        </authorList>
    </citation>
    <scope>NUCLEOTIDE SEQUENCE [LARGE SCALE GENOMIC DNA]</scope>
    <source>
        <strain evidence="4 5">Hbe603</strain>
        <plasmid evidence="5">pbeh4</plasmid>
    </source>
</reference>
<sequence length="350" mass="38802">MVKRKDVAKLAGVSEATVSRVFNNVGPLRKKTIQKVRQAAEELGYRPNAIAQSFATGKARNIGVVVPHVPKVNVFSTHYFSELLSGIGAKLGEVGYGLLLLFQPADAPKDYAELFLTQKIDGCIILGSKRTSGEIEALQKLHDFDFPYCLVNQTYPEYPFHFIDANHYEGSYQAVTLLIQKGFEKVLFLNGPMEYSNSADRLAGYQNALSKAGIRYVSEWIFEGNYSRKSGFQAAEKMGEFITDYPAVFAGNDRMAIGLIQGLSQQGYQAGKDYALIGYDDSDVSKMTTPSLSTVKVPLFDMGYLAAKRVLEQISSDEVGEIRDRLSVSVIERESSNLKPEKVRKPLGKY</sequence>
<dbReference type="Gene3D" id="1.10.260.40">
    <property type="entry name" value="lambda repressor-like DNA-binding domains"/>
    <property type="match status" value="1"/>
</dbReference>
<evidence type="ECO:0000313" key="5">
    <source>
        <dbReference type="Proteomes" id="UP000036202"/>
    </source>
</evidence>
<keyword evidence="3" id="KW-0804">Transcription</keyword>
<dbReference type="Pfam" id="PF00356">
    <property type="entry name" value="LacI"/>
    <property type="match status" value="1"/>
</dbReference>
<dbReference type="GO" id="GO:0000976">
    <property type="term" value="F:transcription cis-regulatory region binding"/>
    <property type="evidence" value="ECO:0007669"/>
    <property type="project" value="TreeGrafter"/>
</dbReference>
<dbReference type="InterPro" id="IPR028082">
    <property type="entry name" value="Peripla_BP_I"/>
</dbReference>
<dbReference type="GO" id="GO:0003700">
    <property type="term" value="F:DNA-binding transcription factor activity"/>
    <property type="evidence" value="ECO:0007669"/>
    <property type="project" value="TreeGrafter"/>
</dbReference>
<dbReference type="GeneID" id="93704243"/>
<dbReference type="Proteomes" id="UP000036202">
    <property type="component" value="Plasmid pbeh4"/>
</dbReference>
<name>A0A1X7GQ31_9BACI</name>
<dbReference type="SUPFAM" id="SSF47413">
    <property type="entry name" value="lambda repressor-like DNA-binding domains"/>
    <property type="match status" value="1"/>
</dbReference>
<keyword evidence="5" id="KW-1185">Reference proteome</keyword>
<gene>
    <name evidence="4" type="ORF">BEH_25745</name>
</gene>
<keyword evidence="2" id="KW-0238">DNA-binding</keyword>
<dbReference type="RefSeq" id="WP_046218451.1">
    <property type="nucleotide sequence ID" value="NZ_CP015326.1"/>
</dbReference>
<evidence type="ECO:0000256" key="2">
    <source>
        <dbReference type="ARBA" id="ARBA00023125"/>
    </source>
</evidence>
<evidence type="ECO:0000256" key="1">
    <source>
        <dbReference type="ARBA" id="ARBA00023015"/>
    </source>
</evidence>
<dbReference type="InterPro" id="IPR010982">
    <property type="entry name" value="Lambda_DNA-bd_dom_sf"/>
</dbReference>
<dbReference type="Pfam" id="PF13377">
    <property type="entry name" value="Peripla_BP_3"/>
    <property type="match status" value="1"/>
</dbReference>
<evidence type="ECO:0000256" key="3">
    <source>
        <dbReference type="ARBA" id="ARBA00023163"/>
    </source>
</evidence>
<dbReference type="OrthoDB" id="2831239at2"/>
<evidence type="ECO:0000313" key="4">
    <source>
        <dbReference type="EMBL" id="AWG44762.1"/>
    </source>
</evidence>
<dbReference type="Gene3D" id="3.40.50.2300">
    <property type="match status" value="2"/>
</dbReference>
<dbReference type="SMART" id="SM00354">
    <property type="entry name" value="HTH_LACI"/>
    <property type="match status" value="1"/>
</dbReference>
<accession>A0A2S1M078</accession>